<dbReference type="PATRIC" id="fig|1045004.4.peg.1245"/>
<dbReference type="RefSeq" id="WP_007746206.1">
    <property type="nucleotide sequence ID" value="NZ_CM001398.1"/>
</dbReference>
<evidence type="ECO:0000256" key="5">
    <source>
        <dbReference type="SAM" id="Phobius"/>
    </source>
</evidence>
<evidence type="ECO:0000256" key="2">
    <source>
        <dbReference type="ARBA" id="ARBA00022692"/>
    </source>
</evidence>
<feature type="domain" description="Potassium channel" evidence="6">
    <location>
        <begin position="113"/>
        <end position="185"/>
    </location>
</feature>
<feature type="transmembrane region" description="Helical" evidence="5">
    <location>
        <begin position="28"/>
        <end position="47"/>
    </location>
</feature>
<protein>
    <submittedName>
        <fullName evidence="7">Potassium/ion channel protein</fullName>
    </submittedName>
</protein>
<reference evidence="7 8" key="1">
    <citation type="journal article" date="2012" name="PLoS ONE">
        <title>Functional divergence in the genus oenococcus as predicted by genome sequencing of the newly-described species, Oenococcus kitaharae.</title>
        <authorList>
            <person name="Borneman A.R."/>
            <person name="McCarthy J.M."/>
            <person name="Chambers P.J."/>
            <person name="Bartowsky E.J."/>
        </authorList>
    </citation>
    <scope>NUCLEOTIDE SEQUENCE [LARGE SCALE GENOMIC DNA]</scope>
    <source>
        <strain evidence="8">DSM17330</strain>
    </source>
</reference>
<dbReference type="Pfam" id="PF07885">
    <property type="entry name" value="Ion_trans_2"/>
    <property type="match status" value="1"/>
</dbReference>
<evidence type="ECO:0000313" key="7">
    <source>
        <dbReference type="EMBL" id="EHN59345.1"/>
    </source>
</evidence>
<gene>
    <name evidence="7" type="ORF">OKIT_1262</name>
</gene>
<dbReference type="Gene3D" id="1.20.120.350">
    <property type="entry name" value="Voltage-gated potassium channels. Chain C"/>
    <property type="match status" value="1"/>
</dbReference>
<dbReference type="AlphaFoldDB" id="G9WFQ3"/>
<dbReference type="InterPro" id="IPR027359">
    <property type="entry name" value="Volt_channel_dom_sf"/>
</dbReference>
<dbReference type="Proteomes" id="UP000004959">
    <property type="component" value="Chromosome"/>
</dbReference>
<sequence>MKTKILNIFLYLLAAISIPLAFMDTSKAPLIFADWGIWIIFVFDYFFEFNLAKDKRNYLKHHIIELISIIPFNAFPAFRILRIVRVFAFAGRFLHKTKDFLIETKVYIAFIITGIILIISGLLFAFYQKDNFLDGLFWALGVATTSGSPFTATKMVIKIVNIILMFTGIGLVGYFTGALASWLTKDDISNNDIDKKLDEVLKRIDLIESERK</sequence>
<feature type="transmembrane region" description="Helical" evidence="5">
    <location>
        <begin position="132"/>
        <end position="152"/>
    </location>
</feature>
<accession>G9WFQ3</accession>
<name>G9WFQ3_9LACO</name>
<comment type="caution">
    <text evidence="7">The sequence shown here is derived from an EMBL/GenBank/DDBJ whole genome shotgun (WGS) entry which is preliminary data.</text>
</comment>
<dbReference type="InterPro" id="IPR013099">
    <property type="entry name" value="K_chnl_dom"/>
</dbReference>
<evidence type="ECO:0000259" key="6">
    <source>
        <dbReference type="Pfam" id="PF07885"/>
    </source>
</evidence>
<keyword evidence="3 5" id="KW-1133">Transmembrane helix</keyword>
<dbReference type="GO" id="GO:0016020">
    <property type="term" value="C:membrane"/>
    <property type="evidence" value="ECO:0007669"/>
    <property type="project" value="UniProtKB-SubCell"/>
</dbReference>
<keyword evidence="2 5" id="KW-0812">Transmembrane</keyword>
<evidence type="ECO:0000256" key="1">
    <source>
        <dbReference type="ARBA" id="ARBA00004141"/>
    </source>
</evidence>
<dbReference type="Gene3D" id="1.10.287.70">
    <property type="match status" value="1"/>
</dbReference>
<dbReference type="EMBL" id="AFVZ01000001">
    <property type="protein sequence ID" value="EHN59345.1"/>
    <property type="molecule type" value="Genomic_DNA"/>
</dbReference>
<dbReference type="HOGENOM" id="CLU_1298722_0_0_9"/>
<keyword evidence="8" id="KW-1185">Reference proteome</keyword>
<dbReference type="SUPFAM" id="SSF81324">
    <property type="entry name" value="Voltage-gated potassium channels"/>
    <property type="match status" value="1"/>
</dbReference>
<proteinExistence type="predicted"/>
<keyword evidence="4 5" id="KW-0472">Membrane</keyword>
<dbReference type="STRING" id="336988.NT96_07015"/>
<feature type="transmembrane region" description="Helical" evidence="5">
    <location>
        <begin position="159"/>
        <end position="183"/>
    </location>
</feature>
<dbReference type="eggNOG" id="COG1226">
    <property type="taxonomic scope" value="Bacteria"/>
</dbReference>
<feature type="transmembrane region" description="Helical" evidence="5">
    <location>
        <begin position="106"/>
        <end position="126"/>
    </location>
</feature>
<feature type="transmembrane region" description="Helical" evidence="5">
    <location>
        <begin position="5"/>
        <end position="22"/>
    </location>
</feature>
<evidence type="ECO:0000313" key="8">
    <source>
        <dbReference type="Proteomes" id="UP000004959"/>
    </source>
</evidence>
<organism evidence="7 8">
    <name type="scientific">Oenococcus kitaharae DSM 17330</name>
    <dbReference type="NCBI Taxonomy" id="1045004"/>
    <lineage>
        <taxon>Bacteria</taxon>
        <taxon>Bacillati</taxon>
        <taxon>Bacillota</taxon>
        <taxon>Bacilli</taxon>
        <taxon>Lactobacillales</taxon>
        <taxon>Lactobacillaceae</taxon>
        <taxon>Oenococcus</taxon>
    </lineage>
</organism>
<comment type="subcellular location">
    <subcellularLocation>
        <location evidence="1">Membrane</location>
        <topology evidence="1">Multi-pass membrane protein</topology>
    </subcellularLocation>
</comment>
<evidence type="ECO:0000256" key="3">
    <source>
        <dbReference type="ARBA" id="ARBA00022989"/>
    </source>
</evidence>
<evidence type="ECO:0000256" key="4">
    <source>
        <dbReference type="ARBA" id="ARBA00023136"/>
    </source>
</evidence>
<dbReference type="OrthoDB" id="9785285at2"/>